<comment type="caution">
    <text evidence="2">The sequence shown here is derived from an EMBL/GenBank/DDBJ whole genome shotgun (WGS) entry which is preliminary data.</text>
</comment>
<keyword evidence="3" id="KW-1185">Reference proteome</keyword>
<proteinExistence type="predicted"/>
<feature type="compositionally biased region" description="Basic and acidic residues" evidence="1">
    <location>
        <begin position="392"/>
        <end position="401"/>
    </location>
</feature>
<feature type="compositionally biased region" description="Polar residues" evidence="1">
    <location>
        <begin position="201"/>
        <end position="210"/>
    </location>
</feature>
<dbReference type="Proteomes" id="UP001632038">
    <property type="component" value="Unassembled WGS sequence"/>
</dbReference>
<feature type="compositionally biased region" description="Polar residues" evidence="1">
    <location>
        <begin position="232"/>
        <end position="241"/>
    </location>
</feature>
<dbReference type="PANTHER" id="PTHR33472:SF24">
    <property type="entry name" value="VEGETATIVE CELL WALL PROTEIN GP1-LIKE"/>
    <property type="match status" value="1"/>
</dbReference>
<feature type="compositionally biased region" description="Low complexity" evidence="1">
    <location>
        <begin position="119"/>
        <end position="134"/>
    </location>
</feature>
<feature type="compositionally biased region" description="Basic and acidic residues" evidence="1">
    <location>
        <begin position="412"/>
        <end position="426"/>
    </location>
</feature>
<feature type="compositionally biased region" description="Basic and acidic residues" evidence="1">
    <location>
        <begin position="367"/>
        <end position="382"/>
    </location>
</feature>
<feature type="compositionally biased region" description="Pro residues" evidence="1">
    <location>
        <begin position="50"/>
        <end position="62"/>
    </location>
</feature>
<feature type="compositionally biased region" description="Polar residues" evidence="1">
    <location>
        <begin position="153"/>
        <end position="162"/>
    </location>
</feature>
<feature type="region of interest" description="Disordered" evidence="1">
    <location>
        <begin position="1"/>
        <end position="426"/>
    </location>
</feature>
<accession>A0ABD3DJ56</accession>
<evidence type="ECO:0000313" key="3">
    <source>
        <dbReference type="Proteomes" id="UP001632038"/>
    </source>
</evidence>
<evidence type="ECO:0000313" key="2">
    <source>
        <dbReference type="EMBL" id="KAL3640885.1"/>
    </source>
</evidence>
<feature type="compositionally biased region" description="Pro residues" evidence="1">
    <location>
        <begin position="89"/>
        <end position="98"/>
    </location>
</feature>
<feature type="compositionally biased region" description="Low complexity" evidence="1">
    <location>
        <begin position="217"/>
        <end position="231"/>
    </location>
</feature>
<dbReference type="PANTHER" id="PTHR33472">
    <property type="entry name" value="OS01G0106600 PROTEIN"/>
    <property type="match status" value="1"/>
</dbReference>
<feature type="compositionally biased region" description="Polar residues" evidence="1">
    <location>
        <begin position="65"/>
        <end position="81"/>
    </location>
</feature>
<feature type="compositionally biased region" description="Low complexity" evidence="1">
    <location>
        <begin position="141"/>
        <end position="152"/>
    </location>
</feature>
<feature type="compositionally biased region" description="Low complexity" evidence="1">
    <location>
        <begin position="243"/>
        <end position="278"/>
    </location>
</feature>
<gene>
    <name evidence="2" type="ORF">CASFOL_015853</name>
</gene>
<feature type="compositionally biased region" description="Low complexity" evidence="1">
    <location>
        <begin position="30"/>
        <end position="49"/>
    </location>
</feature>
<feature type="compositionally biased region" description="Polar residues" evidence="1">
    <location>
        <begin position="320"/>
        <end position="336"/>
    </location>
</feature>
<feature type="compositionally biased region" description="Pro residues" evidence="1">
    <location>
        <begin position="20"/>
        <end position="29"/>
    </location>
</feature>
<sequence>MADRRQSFSFRFWPARRTPSPSPPQPTPTARPSTVSQPVPRQSTTSTTAPPTPQTRTQPPPRTTNSAPATIPAAQSQPVNNSTTSPKAQTPPSPPPPATTNSTPTAGQIAESLPVSRRPTTNTTSISPPTTESQTPPPPTTTNSAPISTPTPEKSQANSRQSTTTATPPPPTKKTGNPPQNLTSPGTPTLDPKTTPPIEKQASSQPTTTSRIDEPKTSSPSSPTTKSPTSSNPIASPSRRTPQSKSPPMHSSPSRPSPQAQPIKSSSPSRNSKTPSTPQRTSQPRSPSRLTSKQITSNSTPKESRQIAQPSSSNEEDSKPATTTQENPQINKTNGVEETMFKHKSNGNTTTTAEESDIPTINGESGPHIELKAKPKETKDVQEVGEATNIKEANEETKKEVNGFLNPTDGPIIEKSEIPNKSKEAHTEKLKEVLEREEVLHTKKRSMNLHDKPAPTFNKGIKDDISTFVKQTGIGDHSTNERNVSIITLAGENRGASMQMGSTSKEGRVHIHRGYKKVNPGKSGELTTSDEEGNFKGERLKDAKAAEDQPTEAYVNNNAQGINNSIVFNASIAERDPGVHMVVTHVPREPISPAERKLSPFETRKAEFNMSRSEKLTYEEPTVRRRCLKGLFLETSDSDPENSEKPRRHGCRVGCKVKEKENSIEKI</sequence>
<feature type="compositionally biased region" description="Polar residues" evidence="1">
    <location>
        <begin position="279"/>
        <end position="313"/>
    </location>
</feature>
<protein>
    <submittedName>
        <fullName evidence="2">Uncharacterized protein</fullName>
    </submittedName>
</protein>
<organism evidence="2 3">
    <name type="scientific">Castilleja foliolosa</name>
    <dbReference type="NCBI Taxonomy" id="1961234"/>
    <lineage>
        <taxon>Eukaryota</taxon>
        <taxon>Viridiplantae</taxon>
        <taxon>Streptophyta</taxon>
        <taxon>Embryophyta</taxon>
        <taxon>Tracheophyta</taxon>
        <taxon>Spermatophyta</taxon>
        <taxon>Magnoliopsida</taxon>
        <taxon>eudicotyledons</taxon>
        <taxon>Gunneridae</taxon>
        <taxon>Pentapetalae</taxon>
        <taxon>asterids</taxon>
        <taxon>lamiids</taxon>
        <taxon>Lamiales</taxon>
        <taxon>Orobanchaceae</taxon>
        <taxon>Pedicularideae</taxon>
        <taxon>Castillejinae</taxon>
        <taxon>Castilleja</taxon>
    </lineage>
</organism>
<dbReference type="EMBL" id="JAVIJP010000017">
    <property type="protein sequence ID" value="KAL3640885.1"/>
    <property type="molecule type" value="Genomic_DNA"/>
</dbReference>
<evidence type="ECO:0000256" key="1">
    <source>
        <dbReference type="SAM" id="MobiDB-lite"/>
    </source>
</evidence>
<reference evidence="3" key="1">
    <citation type="journal article" date="2024" name="IScience">
        <title>Strigolactones Initiate the Formation of Haustorium-like Structures in Castilleja.</title>
        <authorList>
            <person name="Buerger M."/>
            <person name="Peterson D."/>
            <person name="Chory J."/>
        </authorList>
    </citation>
    <scope>NUCLEOTIDE SEQUENCE [LARGE SCALE GENOMIC DNA]</scope>
</reference>
<dbReference type="AlphaFoldDB" id="A0ABD3DJ56"/>
<name>A0ABD3DJ56_9LAMI</name>